<evidence type="ECO:0000313" key="1">
    <source>
        <dbReference type="EMBL" id="QKW50411.1"/>
    </source>
</evidence>
<proteinExistence type="predicted"/>
<reference evidence="1 2" key="1">
    <citation type="submission" date="2020-06" db="EMBL/GenBank/DDBJ databases">
        <title>Genome mining for natural products.</title>
        <authorList>
            <person name="Zhang B."/>
            <person name="Shi J."/>
            <person name="Ge H."/>
        </authorList>
    </citation>
    <scope>NUCLEOTIDE SEQUENCE [LARGE SCALE GENOMIC DNA]</scope>
    <source>
        <strain evidence="1 2">NA00687</strain>
    </source>
</reference>
<accession>A0A7H8N7F7</accession>
<protein>
    <submittedName>
        <fullName evidence="1">Uncharacterized protein</fullName>
    </submittedName>
</protein>
<sequence length="58" mass="6165">MLAQHTASLLATPTDQAAVGHLMTEPEAPLSDAPMYTPQAEGVLLLLILLSPKEPKDK</sequence>
<name>A0A7H8N7F7_9ACTN</name>
<dbReference type="RefSeq" id="WP_176162147.1">
    <property type="nucleotide sequence ID" value="NZ_CP054929.1"/>
</dbReference>
<keyword evidence="2" id="KW-1185">Reference proteome</keyword>
<dbReference type="AlphaFoldDB" id="A0A7H8N7F7"/>
<dbReference type="EMBL" id="CP054929">
    <property type="protein sequence ID" value="QKW50411.1"/>
    <property type="molecule type" value="Genomic_DNA"/>
</dbReference>
<organism evidence="1 2">
    <name type="scientific">Streptomyces buecherae</name>
    <dbReference type="NCBI Taxonomy" id="2763006"/>
    <lineage>
        <taxon>Bacteria</taxon>
        <taxon>Bacillati</taxon>
        <taxon>Actinomycetota</taxon>
        <taxon>Actinomycetes</taxon>
        <taxon>Kitasatosporales</taxon>
        <taxon>Streptomycetaceae</taxon>
        <taxon>Streptomyces</taxon>
    </lineage>
</organism>
<gene>
    <name evidence="1" type="ORF">HUT08_13685</name>
</gene>
<dbReference type="Proteomes" id="UP000509303">
    <property type="component" value="Chromosome"/>
</dbReference>
<evidence type="ECO:0000313" key="2">
    <source>
        <dbReference type="Proteomes" id="UP000509303"/>
    </source>
</evidence>